<dbReference type="Proteomes" id="UP001604336">
    <property type="component" value="Unassembled WGS sequence"/>
</dbReference>
<dbReference type="Pfam" id="PF04195">
    <property type="entry name" value="Transposase_28"/>
    <property type="match status" value="1"/>
</dbReference>
<dbReference type="AlphaFoldDB" id="A0ABD1UNL3"/>
<keyword evidence="1" id="KW-0175">Coiled coil</keyword>
<evidence type="ECO:0000256" key="2">
    <source>
        <dbReference type="SAM" id="MobiDB-lite"/>
    </source>
</evidence>
<evidence type="ECO:0000313" key="5">
    <source>
        <dbReference type="Proteomes" id="UP001604336"/>
    </source>
</evidence>
<evidence type="ECO:0000259" key="3">
    <source>
        <dbReference type="Pfam" id="PF04195"/>
    </source>
</evidence>
<dbReference type="EMBL" id="JBFOLK010000003">
    <property type="protein sequence ID" value="KAL2526507.1"/>
    <property type="molecule type" value="Genomic_DNA"/>
</dbReference>
<name>A0ABD1UNL3_9LAMI</name>
<accession>A0ABD1UNL3</accession>
<feature type="coiled-coil region" evidence="1">
    <location>
        <begin position="390"/>
        <end position="469"/>
    </location>
</feature>
<dbReference type="PANTHER" id="PTHR31099">
    <property type="entry name" value="OS06G0165300 PROTEIN"/>
    <property type="match status" value="1"/>
</dbReference>
<gene>
    <name evidence="4" type="ORF">Adt_11561</name>
</gene>
<comment type="caution">
    <text evidence="4">The sequence shown here is derived from an EMBL/GenBank/DDBJ whole genome shotgun (WGS) entry which is preliminary data.</text>
</comment>
<organism evidence="4 5">
    <name type="scientific">Abeliophyllum distichum</name>
    <dbReference type="NCBI Taxonomy" id="126358"/>
    <lineage>
        <taxon>Eukaryota</taxon>
        <taxon>Viridiplantae</taxon>
        <taxon>Streptophyta</taxon>
        <taxon>Embryophyta</taxon>
        <taxon>Tracheophyta</taxon>
        <taxon>Spermatophyta</taxon>
        <taxon>Magnoliopsida</taxon>
        <taxon>eudicotyledons</taxon>
        <taxon>Gunneridae</taxon>
        <taxon>Pentapetalae</taxon>
        <taxon>asterids</taxon>
        <taxon>lamiids</taxon>
        <taxon>Lamiales</taxon>
        <taxon>Oleaceae</taxon>
        <taxon>Forsythieae</taxon>
        <taxon>Abeliophyllum</taxon>
    </lineage>
</organism>
<proteinExistence type="predicted"/>
<feature type="region of interest" description="Disordered" evidence="2">
    <location>
        <begin position="267"/>
        <end position="335"/>
    </location>
</feature>
<dbReference type="InterPro" id="IPR007321">
    <property type="entry name" value="Transposase_28"/>
</dbReference>
<sequence length="503" mass="57830">MVRRRSGTDRSEQMVDDSYRSRSGLSLYNIPKHPSTYTESTLKRTIDHFYMSEGHRYRAPGPTEYLLIGCPGEVAIYQDSLKAGLRFPLHPFLVEFFCTLNLSPGQLVPNALRMLNYYLLVCVRRGVEPSVDVFRLLFEMKLLDRYDCYVVFSHRDRGLPSHDHFKIPNCPSSNNGWKNSYFFVKPVAGDFSFPLDWSVPLLEEFNSTPILSEQDIDSLIILRATEPLGRSMNDALTDDALVSAGIGRPYDMSADQFTEDFLEELARKNKRGQRKRRREDRPVPSPSSDVAPVSGQPTIEPVDAHGTRGVTDQLRTPESSRPRSPRAVSESRPTCNMRRPIEKVAEDCQAITSCLDWEVIETSKDKSPESLERSIMVEERRILSLRHSAFRKIRDQAEKLDQTSRMLEEKSRELRDRRRELAEKTDIINDREARVVDLENMLHERDTQLQQNNDRIQTLEEMVAQLSHDLAEKGKIVIEEYKSSEEYKTTVGMVGVRGSEMAY</sequence>
<protein>
    <recommendedName>
        <fullName evidence="3">Transposase (putative) gypsy type domain-containing protein</fullName>
    </recommendedName>
</protein>
<keyword evidence="5" id="KW-1185">Reference proteome</keyword>
<evidence type="ECO:0000313" key="4">
    <source>
        <dbReference type="EMBL" id="KAL2526507.1"/>
    </source>
</evidence>
<dbReference type="PANTHER" id="PTHR31099:SF49">
    <property type="entry name" value="MYOSIN HEAVY CHAIN-LIKE PROTEIN"/>
    <property type="match status" value="1"/>
</dbReference>
<feature type="compositionally biased region" description="Basic residues" evidence="2">
    <location>
        <begin position="268"/>
        <end position="278"/>
    </location>
</feature>
<feature type="domain" description="Transposase (putative) gypsy type" evidence="3">
    <location>
        <begin position="77"/>
        <end position="141"/>
    </location>
</feature>
<reference evidence="5" key="1">
    <citation type="submission" date="2024-07" db="EMBL/GenBank/DDBJ databases">
        <title>Two chromosome-level genome assemblies of Korean endemic species Abeliophyllum distichum and Forsythia ovata (Oleaceae).</title>
        <authorList>
            <person name="Jang H."/>
        </authorList>
    </citation>
    <scope>NUCLEOTIDE SEQUENCE [LARGE SCALE GENOMIC DNA]</scope>
</reference>
<evidence type="ECO:0000256" key="1">
    <source>
        <dbReference type="SAM" id="Coils"/>
    </source>
</evidence>